<keyword evidence="9 11" id="KW-0406">Ion transport</keyword>
<dbReference type="RefSeq" id="WP_209983989.1">
    <property type="nucleotide sequence ID" value="NZ_JAGINO010000013.1"/>
</dbReference>
<keyword evidence="6 11" id="KW-0067">ATP-binding</keyword>
<sequence>MLKELRPALVMTAALTVITGLAYPLAVTGIAQGLFPYQANGSLVERNGAIIGSELIGQDFTADRYFHPRPSATTGPDPADPAKSAAAPYNAANSMGSNLGPTSKALVERVRADAEKLKAENPGTPVPVELVTTSGSGLDPDLSPAAADFQVPRVARARGLGEAAVRELVAANTAPRPLGVLGEPTVNVLALNLALDQASGPGTPDKGATTR</sequence>
<protein>
    <recommendedName>
        <fullName evidence="11">Potassium-transporting ATPase KdpC subunit</fullName>
    </recommendedName>
    <alternativeName>
        <fullName evidence="11">ATP phosphohydrolase [potassium-transporting] C chain</fullName>
    </alternativeName>
    <alternativeName>
        <fullName evidence="11">Potassium-binding and translocating subunit C</fullName>
    </alternativeName>
    <alternativeName>
        <fullName evidence="11">Potassium-translocating ATPase C chain</fullName>
    </alternativeName>
</protein>
<evidence type="ECO:0000256" key="7">
    <source>
        <dbReference type="ARBA" id="ARBA00022958"/>
    </source>
</evidence>
<evidence type="ECO:0000256" key="12">
    <source>
        <dbReference type="SAM" id="MobiDB-lite"/>
    </source>
</evidence>
<evidence type="ECO:0000313" key="14">
    <source>
        <dbReference type="Proteomes" id="UP001244552"/>
    </source>
</evidence>
<feature type="region of interest" description="Disordered" evidence="12">
    <location>
        <begin position="66"/>
        <end position="86"/>
    </location>
</feature>
<dbReference type="Pfam" id="PF02669">
    <property type="entry name" value="KdpC"/>
    <property type="match status" value="1"/>
</dbReference>
<keyword evidence="14" id="KW-1185">Reference proteome</keyword>
<name>A0ABU0MRI6_9PROT</name>
<dbReference type="Proteomes" id="UP001244552">
    <property type="component" value="Unassembled WGS sequence"/>
</dbReference>
<keyword evidence="7 11" id="KW-0630">Potassium</keyword>
<reference evidence="13 14" key="1">
    <citation type="submission" date="2023-07" db="EMBL/GenBank/DDBJ databases">
        <title>Genomic Encyclopedia of Type Strains, Phase IV (KMG-IV): sequencing the most valuable type-strain genomes for metagenomic binning, comparative biology and taxonomic classification.</title>
        <authorList>
            <person name="Goeker M."/>
        </authorList>
    </citation>
    <scope>NUCLEOTIDE SEQUENCE [LARGE SCALE GENOMIC DNA]</scope>
    <source>
        <strain evidence="13 14">DSM 19922</strain>
    </source>
</reference>
<evidence type="ECO:0000256" key="1">
    <source>
        <dbReference type="ARBA" id="ARBA00022448"/>
    </source>
</evidence>
<dbReference type="HAMAP" id="MF_00276">
    <property type="entry name" value="KdpC"/>
    <property type="match status" value="1"/>
</dbReference>
<proteinExistence type="inferred from homology"/>
<keyword evidence="10 11" id="KW-0472">Membrane</keyword>
<evidence type="ECO:0000256" key="11">
    <source>
        <dbReference type="HAMAP-Rule" id="MF_00276"/>
    </source>
</evidence>
<comment type="function">
    <text evidence="11">Part of the high-affinity ATP-driven potassium transport (or Kdp) system, which catalyzes the hydrolysis of ATP coupled with the electrogenic transport of potassium into the cytoplasm. This subunit acts as a catalytic chaperone that increases the ATP-binding affinity of the ATP-hydrolyzing subunit KdpB by the formation of a transient KdpB/KdpC/ATP ternary complex.</text>
</comment>
<keyword evidence="8 11" id="KW-1133">Transmembrane helix</keyword>
<dbReference type="NCBIfam" id="NF001454">
    <property type="entry name" value="PRK00315.1"/>
    <property type="match status" value="1"/>
</dbReference>
<comment type="similarity">
    <text evidence="11">Belongs to the KdpC family.</text>
</comment>
<organism evidence="13 14">
    <name type="scientific">Azospirillum picis</name>
    <dbReference type="NCBI Taxonomy" id="488438"/>
    <lineage>
        <taxon>Bacteria</taxon>
        <taxon>Pseudomonadati</taxon>
        <taxon>Pseudomonadota</taxon>
        <taxon>Alphaproteobacteria</taxon>
        <taxon>Rhodospirillales</taxon>
        <taxon>Azospirillaceae</taxon>
        <taxon>Azospirillum</taxon>
    </lineage>
</organism>
<evidence type="ECO:0000256" key="3">
    <source>
        <dbReference type="ARBA" id="ARBA00022538"/>
    </source>
</evidence>
<dbReference type="NCBIfam" id="TIGR00681">
    <property type="entry name" value="kdpC"/>
    <property type="match status" value="1"/>
</dbReference>
<accession>A0ABU0MRI6</accession>
<evidence type="ECO:0000256" key="9">
    <source>
        <dbReference type="ARBA" id="ARBA00023065"/>
    </source>
</evidence>
<keyword evidence="1 11" id="KW-0813">Transport</keyword>
<evidence type="ECO:0000256" key="4">
    <source>
        <dbReference type="ARBA" id="ARBA00022692"/>
    </source>
</evidence>
<dbReference type="NCBIfam" id="NF010603">
    <property type="entry name" value="PRK13999.1"/>
    <property type="match status" value="1"/>
</dbReference>
<dbReference type="PANTHER" id="PTHR30042:SF2">
    <property type="entry name" value="POTASSIUM-TRANSPORTING ATPASE KDPC SUBUNIT"/>
    <property type="match status" value="1"/>
</dbReference>
<evidence type="ECO:0000256" key="5">
    <source>
        <dbReference type="ARBA" id="ARBA00022741"/>
    </source>
</evidence>
<comment type="subcellular location">
    <subcellularLocation>
        <location evidence="11">Cell membrane</location>
        <topology evidence="11">Single-pass membrane protein</topology>
    </subcellularLocation>
</comment>
<evidence type="ECO:0000256" key="10">
    <source>
        <dbReference type="ARBA" id="ARBA00023136"/>
    </source>
</evidence>
<keyword evidence="4 11" id="KW-0812">Transmembrane</keyword>
<evidence type="ECO:0000313" key="13">
    <source>
        <dbReference type="EMBL" id="MDQ0536096.1"/>
    </source>
</evidence>
<dbReference type="PANTHER" id="PTHR30042">
    <property type="entry name" value="POTASSIUM-TRANSPORTING ATPASE C CHAIN"/>
    <property type="match status" value="1"/>
</dbReference>
<keyword evidence="2 11" id="KW-1003">Cell membrane</keyword>
<gene>
    <name evidence="11" type="primary">kdpC</name>
    <name evidence="13" type="ORF">QO018_004987</name>
</gene>
<comment type="subunit">
    <text evidence="11">The system is composed of three essential subunits: KdpA, KdpB and KdpC.</text>
</comment>
<comment type="caution">
    <text evidence="13">The sequence shown here is derived from an EMBL/GenBank/DDBJ whole genome shotgun (WGS) entry which is preliminary data.</text>
</comment>
<evidence type="ECO:0000256" key="6">
    <source>
        <dbReference type="ARBA" id="ARBA00022840"/>
    </source>
</evidence>
<dbReference type="EMBL" id="JAUSVU010000023">
    <property type="protein sequence ID" value="MDQ0536096.1"/>
    <property type="molecule type" value="Genomic_DNA"/>
</dbReference>
<keyword evidence="5 11" id="KW-0547">Nucleotide-binding</keyword>
<keyword evidence="3 11" id="KW-0633">Potassium transport</keyword>
<dbReference type="InterPro" id="IPR003820">
    <property type="entry name" value="KdpC"/>
</dbReference>
<evidence type="ECO:0000256" key="2">
    <source>
        <dbReference type="ARBA" id="ARBA00022475"/>
    </source>
</evidence>
<evidence type="ECO:0000256" key="8">
    <source>
        <dbReference type="ARBA" id="ARBA00022989"/>
    </source>
</evidence>
<dbReference type="PIRSF" id="PIRSF001296">
    <property type="entry name" value="K_ATPase_KdpC"/>
    <property type="match status" value="1"/>
</dbReference>